<dbReference type="SUPFAM" id="SSF46689">
    <property type="entry name" value="Homeodomain-like"/>
    <property type="match status" value="1"/>
</dbReference>
<dbReference type="InterPro" id="IPR017930">
    <property type="entry name" value="Myb_dom"/>
</dbReference>
<feature type="domain" description="HTH myb-type" evidence="2">
    <location>
        <begin position="13"/>
        <end position="68"/>
    </location>
</feature>
<dbReference type="InterPro" id="IPR009057">
    <property type="entry name" value="Homeodomain-like_sf"/>
</dbReference>
<accession>A0A1J4KXJ9</accession>
<gene>
    <name evidence="3" type="ORF">TRFO_42161</name>
</gene>
<dbReference type="VEuPathDB" id="TrichDB:TRFO_42161"/>
<feature type="domain" description="Myb-like" evidence="1">
    <location>
        <begin position="65"/>
        <end position="115"/>
    </location>
</feature>
<dbReference type="Proteomes" id="UP000179807">
    <property type="component" value="Unassembled WGS sequence"/>
</dbReference>
<comment type="caution">
    <text evidence="3">The sequence shown here is derived from an EMBL/GenBank/DDBJ whole genome shotgun (WGS) entry which is preliminary data.</text>
</comment>
<dbReference type="InterPro" id="IPR050560">
    <property type="entry name" value="MYB_TF"/>
</dbReference>
<dbReference type="PANTHER" id="PTHR45614">
    <property type="entry name" value="MYB PROTEIN-RELATED"/>
    <property type="match status" value="1"/>
</dbReference>
<dbReference type="AlphaFoldDB" id="A0A1J4KXJ9"/>
<dbReference type="GO" id="GO:0000978">
    <property type="term" value="F:RNA polymerase II cis-regulatory region sequence-specific DNA binding"/>
    <property type="evidence" value="ECO:0007669"/>
    <property type="project" value="TreeGrafter"/>
</dbReference>
<protein>
    <submittedName>
        <fullName evidence="3">Myb-like DNA-binding domain containing protein</fullName>
    </submittedName>
</protein>
<name>A0A1J4KXJ9_9EUKA</name>
<dbReference type="Gene3D" id="1.10.10.60">
    <property type="entry name" value="Homeodomain-like"/>
    <property type="match status" value="2"/>
</dbReference>
<dbReference type="PANTHER" id="PTHR45614:SF253">
    <property type="entry name" value="CHROMOSOME UNDETERMINED SCAFFOLD_38, WHOLE GENOME SHOTGUN SEQUENCE"/>
    <property type="match status" value="1"/>
</dbReference>
<proteinExistence type="predicted"/>
<evidence type="ECO:0000259" key="2">
    <source>
        <dbReference type="PROSITE" id="PS51294"/>
    </source>
</evidence>
<dbReference type="Pfam" id="PF00249">
    <property type="entry name" value="Myb_DNA-binding"/>
    <property type="match status" value="2"/>
</dbReference>
<dbReference type="OrthoDB" id="2143914at2759"/>
<dbReference type="PROSITE" id="PS51294">
    <property type="entry name" value="HTH_MYB"/>
    <property type="match status" value="2"/>
</dbReference>
<dbReference type="PROSITE" id="PS50090">
    <property type="entry name" value="MYB_LIKE"/>
    <property type="match status" value="2"/>
</dbReference>
<keyword evidence="4" id="KW-1185">Reference proteome</keyword>
<evidence type="ECO:0000313" key="3">
    <source>
        <dbReference type="EMBL" id="OHT15979.1"/>
    </source>
</evidence>
<evidence type="ECO:0000313" key="4">
    <source>
        <dbReference type="Proteomes" id="UP000179807"/>
    </source>
</evidence>
<reference evidence="3" key="1">
    <citation type="submission" date="2016-10" db="EMBL/GenBank/DDBJ databases">
        <authorList>
            <person name="Benchimol M."/>
            <person name="Almeida L.G."/>
            <person name="Vasconcelos A.T."/>
            <person name="Perreira-Neves A."/>
            <person name="Rosa I.A."/>
            <person name="Tasca T."/>
            <person name="Bogo M.R."/>
            <person name="de Souza W."/>
        </authorList>
    </citation>
    <scope>NUCLEOTIDE SEQUENCE [LARGE SCALE GENOMIC DNA]</scope>
    <source>
        <strain evidence="3">K</strain>
    </source>
</reference>
<organism evidence="3 4">
    <name type="scientific">Tritrichomonas foetus</name>
    <dbReference type="NCBI Taxonomy" id="1144522"/>
    <lineage>
        <taxon>Eukaryota</taxon>
        <taxon>Metamonada</taxon>
        <taxon>Parabasalia</taxon>
        <taxon>Tritrichomonadida</taxon>
        <taxon>Tritrichomonadidae</taxon>
        <taxon>Tritrichomonas</taxon>
    </lineage>
</organism>
<feature type="domain" description="HTH myb-type" evidence="2">
    <location>
        <begin position="71"/>
        <end position="119"/>
    </location>
</feature>
<dbReference type="GeneID" id="94848877"/>
<dbReference type="GO" id="GO:0000981">
    <property type="term" value="F:DNA-binding transcription factor activity, RNA polymerase II-specific"/>
    <property type="evidence" value="ECO:0007669"/>
    <property type="project" value="TreeGrafter"/>
</dbReference>
<dbReference type="SMART" id="SM00717">
    <property type="entry name" value="SANT"/>
    <property type="match status" value="2"/>
</dbReference>
<dbReference type="RefSeq" id="XP_068369115.1">
    <property type="nucleotide sequence ID" value="XM_068514173.1"/>
</dbReference>
<dbReference type="GO" id="GO:0005634">
    <property type="term" value="C:nucleus"/>
    <property type="evidence" value="ECO:0007669"/>
    <property type="project" value="TreeGrafter"/>
</dbReference>
<evidence type="ECO:0000259" key="1">
    <source>
        <dbReference type="PROSITE" id="PS50090"/>
    </source>
</evidence>
<dbReference type="EMBL" id="MLAK01000164">
    <property type="protein sequence ID" value="OHT15979.1"/>
    <property type="molecule type" value="Genomic_DNA"/>
</dbReference>
<sequence>MKCVKSEANTKKINHKKRHTFSVEEDDKLRHLVAKYGECNWAFISSKMKKRDSRQCRDRWMNYLSPIVINGEWTDFEDNLLFEKVRTYGRKWKIISKEFPGRTEINVKNRWNFLNKKKILSEKNNHHSNLQSNEGDSPKDSNLTAPKFDQLIESFDLNSGYCDISTFDESFFEL</sequence>
<dbReference type="InterPro" id="IPR001005">
    <property type="entry name" value="SANT/Myb"/>
</dbReference>
<dbReference type="CDD" id="cd00167">
    <property type="entry name" value="SANT"/>
    <property type="match status" value="2"/>
</dbReference>
<feature type="domain" description="Myb-like" evidence="1">
    <location>
        <begin position="13"/>
        <end position="64"/>
    </location>
</feature>